<reference evidence="1 2" key="1">
    <citation type="submission" date="2021-08" db="EMBL/GenBank/DDBJ databases">
        <title>Streptomyces sp. PTM05 isolated from lichen.</title>
        <authorList>
            <person name="Somphong A."/>
            <person name="Phongsopitanun W."/>
            <person name="Tanasupawat S."/>
        </authorList>
    </citation>
    <scope>NUCLEOTIDE SEQUENCE [LARGE SCALE GENOMIC DNA]</scope>
    <source>
        <strain evidence="1 2">Ptm05</strain>
    </source>
</reference>
<name>A0ABS7QNL1_9ACTN</name>
<evidence type="ECO:0000313" key="2">
    <source>
        <dbReference type="Proteomes" id="UP001198565"/>
    </source>
</evidence>
<protein>
    <submittedName>
        <fullName evidence="1">Uncharacterized protein</fullName>
    </submittedName>
</protein>
<dbReference type="EMBL" id="JAINVZ010000004">
    <property type="protein sequence ID" value="MBY8884767.1"/>
    <property type="molecule type" value="Genomic_DNA"/>
</dbReference>
<organism evidence="1 2">
    <name type="scientific">Streptantibioticus parmotrematis</name>
    <dbReference type="NCBI Taxonomy" id="2873249"/>
    <lineage>
        <taxon>Bacteria</taxon>
        <taxon>Bacillati</taxon>
        <taxon>Actinomycetota</taxon>
        <taxon>Actinomycetes</taxon>
        <taxon>Kitasatosporales</taxon>
        <taxon>Streptomycetaceae</taxon>
        <taxon>Streptantibioticus</taxon>
    </lineage>
</organism>
<evidence type="ECO:0000313" key="1">
    <source>
        <dbReference type="EMBL" id="MBY8884767.1"/>
    </source>
</evidence>
<sequence>MPHLIAAVYVQDPDTHEDLVLTPGDEPPPQIAVLITNREAWDTPPEVVGVMVEEEVDVVVEQEAPTGEKKPPA</sequence>
<comment type="caution">
    <text evidence="1">The sequence shown here is derived from an EMBL/GenBank/DDBJ whole genome shotgun (WGS) entry which is preliminary data.</text>
</comment>
<proteinExistence type="predicted"/>
<gene>
    <name evidence="1" type="ORF">K7472_07900</name>
</gene>
<keyword evidence="2" id="KW-1185">Reference proteome</keyword>
<dbReference type="RefSeq" id="WP_222975497.1">
    <property type="nucleotide sequence ID" value="NZ_JAINVZ010000004.1"/>
</dbReference>
<accession>A0ABS7QNL1</accession>
<dbReference type="Proteomes" id="UP001198565">
    <property type="component" value="Unassembled WGS sequence"/>
</dbReference>